<dbReference type="GeneID" id="91097668"/>
<dbReference type="AlphaFoldDB" id="A0AAX4K5J5"/>
<evidence type="ECO:0000313" key="11">
    <source>
        <dbReference type="EMBL" id="WWC92045.1"/>
    </source>
</evidence>
<keyword evidence="3" id="KW-0808">Transferase</keyword>
<name>A0AAX4K5J5_9TREE</name>
<dbReference type="PANTHER" id="PTHR20961:SF38">
    <property type="entry name" value="PROTEIN O-LINKED-MANNOSE BETA-1,4-N-ACETYLGLUCOSAMINYLTRANSFERASE 2"/>
    <property type="match status" value="1"/>
</dbReference>
<accession>A0AAX4K5J5</accession>
<reference evidence="11 12" key="1">
    <citation type="submission" date="2024-01" db="EMBL/GenBank/DDBJ databases">
        <title>Comparative genomics of Cryptococcus and Kwoniella reveals pathogenesis evolution and contrasting modes of karyotype evolution via chromosome fusion or intercentromeric recombination.</title>
        <authorList>
            <person name="Coelho M.A."/>
            <person name="David-Palma M."/>
            <person name="Shea T."/>
            <person name="Bowers K."/>
            <person name="McGinley-Smith S."/>
            <person name="Mohammad A.W."/>
            <person name="Gnirke A."/>
            <person name="Yurkov A.M."/>
            <person name="Nowrousian M."/>
            <person name="Sun S."/>
            <person name="Cuomo C.A."/>
            <person name="Heitman J."/>
        </authorList>
    </citation>
    <scope>NUCLEOTIDE SEQUENCE [LARGE SCALE GENOMIC DNA]</scope>
    <source>
        <strain evidence="11 12">CBS 6074</strain>
    </source>
</reference>
<keyword evidence="7" id="KW-0325">Glycoprotein</keyword>
<evidence type="ECO:0000256" key="4">
    <source>
        <dbReference type="ARBA" id="ARBA00022692"/>
    </source>
</evidence>
<evidence type="ECO:0000256" key="6">
    <source>
        <dbReference type="ARBA" id="ARBA00023136"/>
    </source>
</evidence>
<dbReference type="GO" id="GO:0097363">
    <property type="term" value="F:protein O-acetylglucosaminyltransferase activity"/>
    <property type="evidence" value="ECO:0007669"/>
    <property type="project" value="TreeGrafter"/>
</dbReference>
<feature type="domain" description="Glycosyltransferase 61 catalytic" evidence="10">
    <location>
        <begin position="214"/>
        <end position="433"/>
    </location>
</feature>
<dbReference type="PANTHER" id="PTHR20961">
    <property type="entry name" value="GLYCOSYLTRANSFERASE"/>
    <property type="match status" value="1"/>
</dbReference>
<dbReference type="RefSeq" id="XP_066078807.1">
    <property type="nucleotide sequence ID" value="XM_066222710.1"/>
</dbReference>
<dbReference type="GO" id="GO:0016020">
    <property type="term" value="C:membrane"/>
    <property type="evidence" value="ECO:0007669"/>
    <property type="project" value="UniProtKB-SubCell"/>
</dbReference>
<evidence type="ECO:0000313" key="12">
    <source>
        <dbReference type="Proteomes" id="UP001355207"/>
    </source>
</evidence>
<feature type="transmembrane region" description="Helical" evidence="9">
    <location>
        <begin position="47"/>
        <end position="69"/>
    </location>
</feature>
<keyword evidence="6 9" id="KW-0472">Membrane</keyword>
<evidence type="ECO:0000256" key="1">
    <source>
        <dbReference type="ARBA" id="ARBA00004167"/>
    </source>
</evidence>
<dbReference type="InterPro" id="IPR049625">
    <property type="entry name" value="Glyco_transf_61_cat"/>
</dbReference>
<evidence type="ECO:0000256" key="5">
    <source>
        <dbReference type="ARBA" id="ARBA00022989"/>
    </source>
</evidence>
<gene>
    <name evidence="11" type="ORF">L201_006999</name>
</gene>
<evidence type="ECO:0000256" key="2">
    <source>
        <dbReference type="ARBA" id="ARBA00022676"/>
    </source>
</evidence>
<evidence type="ECO:0000259" key="10">
    <source>
        <dbReference type="Pfam" id="PF04577"/>
    </source>
</evidence>
<organism evidence="11 12">
    <name type="scientific">Kwoniella dendrophila CBS 6074</name>
    <dbReference type="NCBI Taxonomy" id="1295534"/>
    <lineage>
        <taxon>Eukaryota</taxon>
        <taxon>Fungi</taxon>
        <taxon>Dikarya</taxon>
        <taxon>Basidiomycota</taxon>
        <taxon>Agaricomycotina</taxon>
        <taxon>Tremellomycetes</taxon>
        <taxon>Tremellales</taxon>
        <taxon>Cryptococcaceae</taxon>
        <taxon>Kwoniella</taxon>
    </lineage>
</organism>
<proteinExistence type="predicted"/>
<dbReference type="GO" id="GO:0005783">
    <property type="term" value="C:endoplasmic reticulum"/>
    <property type="evidence" value="ECO:0007669"/>
    <property type="project" value="TreeGrafter"/>
</dbReference>
<dbReference type="Proteomes" id="UP001355207">
    <property type="component" value="Chromosome 10"/>
</dbReference>
<dbReference type="GO" id="GO:0035269">
    <property type="term" value="P:protein O-linked glycosylation via mannose"/>
    <property type="evidence" value="ECO:0007669"/>
    <property type="project" value="TreeGrafter"/>
</dbReference>
<evidence type="ECO:0000256" key="7">
    <source>
        <dbReference type="ARBA" id="ARBA00023180"/>
    </source>
</evidence>
<sequence>MFSFISSKESIPTTPLPQHRGSIRLNSPIISPSNTSGKRRKIMPIQINRFTAFLLLGFGITVLLTHTAVEKATGQSTIQHISKLSKYLPSKTVNRWADLYVAEADFPETTYMTGVAGFNYFHNLYSANGTFIILTSSPESLPEYGISGILSDLEEPNNKWHNHKAALEDRIMIVSPSEAKESNLLGKAAIRKSGISLMFNDIKEGSHSSFLNHYYHFIGEMFLGLWRVITAAGEIELPSRLIYRAESPDWRDHAGITTWFQQAVLPEAEIEETTIFEDRRKSGVTFLFDKIAIADRWAAHRAGDQVKYWNKANADLPSLPVPLTWMDPLRDQIKRLAIAEGCDFKRKNPKVPIVLYINRQLTSRRLTDEDADELVEEMEKLAEEGVIEFYNEYMEKLPRVDQFCLAMKSDVMFAVHGNGLSHQLWMKPESAVMEIMPVTGFARDYAILGEMMNHEYYAIHYNETFPVEKWRKENGYGVDQGPDFHSPRITVDGKFMAGMVRKLVSTRINAVEPPLPW</sequence>
<evidence type="ECO:0000256" key="9">
    <source>
        <dbReference type="SAM" id="Phobius"/>
    </source>
</evidence>
<protein>
    <recommendedName>
        <fullName evidence="10">Glycosyltransferase 61 catalytic domain-containing protein</fullName>
    </recommendedName>
</protein>
<evidence type="ECO:0000256" key="3">
    <source>
        <dbReference type="ARBA" id="ARBA00022679"/>
    </source>
</evidence>
<evidence type="ECO:0000256" key="8">
    <source>
        <dbReference type="SAM" id="MobiDB-lite"/>
    </source>
</evidence>
<keyword evidence="4 9" id="KW-0812">Transmembrane</keyword>
<comment type="subcellular location">
    <subcellularLocation>
        <location evidence="1">Membrane</location>
        <topology evidence="1">Single-pass membrane protein</topology>
    </subcellularLocation>
</comment>
<keyword evidence="5 9" id="KW-1133">Transmembrane helix</keyword>
<keyword evidence="2" id="KW-0328">Glycosyltransferase</keyword>
<feature type="region of interest" description="Disordered" evidence="8">
    <location>
        <begin position="1"/>
        <end position="22"/>
    </location>
</feature>
<dbReference type="Pfam" id="PF04577">
    <property type="entry name" value="Glyco_transf_61"/>
    <property type="match status" value="1"/>
</dbReference>
<keyword evidence="12" id="KW-1185">Reference proteome</keyword>
<feature type="compositionally biased region" description="Polar residues" evidence="8">
    <location>
        <begin position="1"/>
        <end position="13"/>
    </location>
</feature>
<dbReference type="EMBL" id="CP144107">
    <property type="protein sequence ID" value="WWC92045.1"/>
    <property type="molecule type" value="Genomic_DNA"/>
</dbReference>
<dbReference type="InterPro" id="IPR007657">
    <property type="entry name" value="Glycosyltransferase_61"/>
</dbReference>